<protein>
    <recommendedName>
        <fullName evidence="4">DUF2628 domain-containing protein</fullName>
    </recommendedName>
</protein>
<feature type="transmembrane region" description="Helical" evidence="1">
    <location>
        <begin position="50"/>
        <end position="71"/>
    </location>
</feature>
<comment type="caution">
    <text evidence="2">The sequence shown here is derived from an EMBL/GenBank/DDBJ whole genome shotgun (WGS) entry which is preliminary data.</text>
</comment>
<proteinExistence type="predicted"/>
<dbReference type="EMBL" id="JSWE01000092">
    <property type="protein sequence ID" value="KIE05627.1"/>
    <property type="molecule type" value="Genomic_DNA"/>
</dbReference>
<organism evidence="2 3">
    <name type="scientific">Candidatus Jidaibacter acanthamoebae</name>
    <dbReference type="NCBI Taxonomy" id="86105"/>
    <lineage>
        <taxon>Bacteria</taxon>
        <taxon>Pseudomonadati</taxon>
        <taxon>Pseudomonadota</taxon>
        <taxon>Alphaproteobacteria</taxon>
        <taxon>Rickettsiales</taxon>
        <taxon>Candidatus Midichloriaceae</taxon>
        <taxon>Candidatus Jidaibacter</taxon>
    </lineage>
</organism>
<evidence type="ECO:0000256" key="1">
    <source>
        <dbReference type="SAM" id="Phobius"/>
    </source>
</evidence>
<gene>
    <name evidence="2" type="ORF">NF27_DP01710</name>
</gene>
<evidence type="ECO:0000313" key="3">
    <source>
        <dbReference type="Proteomes" id="UP000031258"/>
    </source>
</evidence>
<reference evidence="2 3" key="1">
    <citation type="submission" date="2014-11" db="EMBL/GenBank/DDBJ databases">
        <title>A Rickettsiales Symbiont of Amoebae With Ancient Features.</title>
        <authorList>
            <person name="Schulz F."/>
            <person name="Martijn J."/>
            <person name="Wascher F."/>
            <person name="Kostanjsek R."/>
            <person name="Ettema T.J."/>
            <person name="Horn M."/>
        </authorList>
    </citation>
    <scope>NUCLEOTIDE SEQUENCE [LARGE SCALE GENOMIC DNA]</scope>
    <source>
        <strain evidence="2 3">UWC36</strain>
    </source>
</reference>
<keyword evidence="3" id="KW-1185">Reference proteome</keyword>
<feature type="transmembrane region" description="Helical" evidence="1">
    <location>
        <begin position="77"/>
        <end position="97"/>
    </location>
</feature>
<dbReference type="AlphaFoldDB" id="A0A0C1MU58"/>
<accession>A0A0C1MU58</accession>
<keyword evidence="1" id="KW-0472">Membrane</keyword>
<evidence type="ECO:0008006" key="4">
    <source>
        <dbReference type="Google" id="ProtNLM"/>
    </source>
</evidence>
<dbReference type="Proteomes" id="UP000031258">
    <property type="component" value="Unassembled WGS sequence"/>
</dbReference>
<sequence length="136" mass="15902">MRRIITLMKVFSVFSKKQVNDYFKDVIYIEEEFSVGAACFSWVWALYCRMWCTSALIFLAYFILYLLFSWAKINQDAFMLLFLVLSLYIGSFAKDWYAKSLTKKGYDFKGVIAAHNLEEAQLKYIAQETDKAMVGV</sequence>
<evidence type="ECO:0000313" key="2">
    <source>
        <dbReference type="EMBL" id="KIE05627.1"/>
    </source>
</evidence>
<keyword evidence="1" id="KW-1133">Transmembrane helix</keyword>
<name>A0A0C1MU58_9RICK</name>
<keyword evidence="1" id="KW-0812">Transmembrane</keyword>